<feature type="binding site" evidence="9">
    <location>
        <position position="129"/>
    </location>
    <ligand>
        <name>glyoxylate</name>
        <dbReference type="ChEBI" id="CHEBI:36655"/>
    </ligand>
</feature>
<dbReference type="InterPro" id="IPR000262">
    <property type="entry name" value="FMN-dep_DH"/>
</dbReference>
<keyword evidence="5 11" id="KW-0560">Oxidoreductase</keyword>
<feature type="binding site" evidence="9">
    <location>
        <begin position="309"/>
        <end position="313"/>
    </location>
    <ligand>
        <name>FMN</name>
        <dbReference type="ChEBI" id="CHEBI:58210"/>
    </ligand>
</feature>
<feature type="binding site" evidence="9">
    <location>
        <position position="254"/>
    </location>
    <ligand>
        <name>FMN</name>
        <dbReference type="ChEBI" id="CHEBI:58210"/>
    </ligand>
</feature>
<feature type="active site" description="Proton acceptor" evidence="8">
    <location>
        <position position="278"/>
    </location>
</feature>
<dbReference type="FunFam" id="3.20.20.70:FF:000029">
    <property type="entry name" value="L-lactate dehydrogenase"/>
    <property type="match status" value="1"/>
</dbReference>
<proteinExistence type="inferred from homology"/>
<evidence type="ECO:0000256" key="1">
    <source>
        <dbReference type="ARBA" id="ARBA00001917"/>
    </source>
</evidence>
<dbReference type="InterPro" id="IPR008259">
    <property type="entry name" value="FMN_hydac_DH_AS"/>
</dbReference>
<evidence type="ECO:0000256" key="4">
    <source>
        <dbReference type="ARBA" id="ARBA00022643"/>
    </source>
</evidence>
<name>A0A2A4B4U3_9SPHN</name>
<keyword evidence="6" id="KW-0472">Membrane</keyword>
<evidence type="ECO:0000313" key="12">
    <source>
        <dbReference type="Proteomes" id="UP000218366"/>
    </source>
</evidence>
<gene>
    <name evidence="11" type="primary">lldD</name>
    <name evidence="11" type="ORF">COC42_14905</name>
</gene>
<feature type="binding site" evidence="9">
    <location>
        <position position="281"/>
    </location>
    <ligand>
        <name>glyoxylate</name>
        <dbReference type="ChEBI" id="CHEBI:36655"/>
    </ligand>
</feature>
<feature type="binding site" evidence="9">
    <location>
        <position position="155"/>
    </location>
    <ligand>
        <name>FMN</name>
        <dbReference type="ChEBI" id="CHEBI:58210"/>
    </ligand>
</feature>
<feature type="binding site" evidence="9">
    <location>
        <position position="106"/>
    </location>
    <ligand>
        <name>FMN</name>
        <dbReference type="ChEBI" id="CHEBI:58210"/>
    </ligand>
</feature>
<dbReference type="AlphaFoldDB" id="A0A2A4B4U3"/>
<keyword evidence="2" id="KW-1003">Cell membrane</keyword>
<feature type="binding site" evidence="9">
    <location>
        <position position="24"/>
    </location>
    <ligand>
        <name>glyoxylate</name>
        <dbReference type="ChEBI" id="CHEBI:36655"/>
    </ligand>
</feature>
<dbReference type="PANTHER" id="PTHR10578">
    <property type="entry name" value="S -2-HYDROXY-ACID OXIDASE-RELATED"/>
    <property type="match status" value="1"/>
</dbReference>
<dbReference type="GO" id="GO:0006089">
    <property type="term" value="P:lactate metabolic process"/>
    <property type="evidence" value="ECO:0007669"/>
    <property type="project" value="InterPro"/>
</dbReference>
<dbReference type="EMBL" id="NWMW01000002">
    <property type="protein sequence ID" value="PCD02676.1"/>
    <property type="molecule type" value="Genomic_DNA"/>
</dbReference>
<evidence type="ECO:0000256" key="2">
    <source>
        <dbReference type="ARBA" id="ARBA00022475"/>
    </source>
</evidence>
<dbReference type="EC" id="1.1.2.3" evidence="11"/>
<accession>A0A2A4B4U3</accession>
<keyword evidence="4 9" id="KW-0288">FMN</keyword>
<dbReference type="Gene3D" id="3.20.20.70">
    <property type="entry name" value="Aldolase class I"/>
    <property type="match status" value="1"/>
</dbReference>
<dbReference type="GO" id="GO:0009060">
    <property type="term" value="P:aerobic respiration"/>
    <property type="evidence" value="ECO:0007669"/>
    <property type="project" value="TreeGrafter"/>
</dbReference>
<evidence type="ECO:0000256" key="5">
    <source>
        <dbReference type="ARBA" id="ARBA00023002"/>
    </source>
</evidence>
<feature type="domain" description="FMN hydroxy acid dehydrogenase" evidence="10">
    <location>
        <begin position="1"/>
        <end position="383"/>
    </location>
</feature>
<feature type="binding site" evidence="9">
    <location>
        <begin position="77"/>
        <end position="79"/>
    </location>
    <ligand>
        <name>FMN</name>
        <dbReference type="ChEBI" id="CHEBI:58210"/>
    </ligand>
</feature>
<dbReference type="OrthoDB" id="9770452at2"/>
<comment type="similarity">
    <text evidence="7">Belongs to the FMN-dependent alpha-hydroxy acid dehydrogenase family.</text>
</comment>
<evidence type="ECO:0000256" key="6">
    <source>
        <dbReference type="ARBA" id="ARBA00023136"/>
    </source>
</evidence>
<dbReference type="NCBIfam" id="NF033901">
    <property type="entry name" value="L_lactate_LldD"/>
    <property type="match status" value="1"/>
</dbReference>
<comment type="cofactor">
    <cofactor evidence="1">
        <name>FMN</name>
        <dbReference type="ChEBI" id="CHEBI:58210"/>
    </cofactor>
</comment>
<dbReference type="PROSITE" id="PS00557">
    <property type="entry name" value="FMN_HYDROXY_ACID_DH_1"/>
    <property type="match status" value="1"/>
</dbReference>
<feature type="binding site" evidence="9">
    <location>
        <position position="278"/>
    </location>
    <ligand>
        <name>glyoxylate</name>
        <dbReference type="ChEBI" id="CHEBI:36655"/>
    </ligand>
</feature>
<dbReference type="PANTHER" id="PTHR10578:SF85">
    <property type="entry name" value="L-LACTATE DEHYDROGENASE"/>
    <property type="match status" value="1"/>
</dbReference>
<reference evidence="11 12" key="1">
    <citation type="submission" date="2017-09" db="EMBL/GenBank/DDBJ databases">
        <title>Sphingomonas spermidinifaciens 9NM-10, whole genome shotgun sequence.</title>
        <authorList>
            <person name="Feng G."/>
            <person name="Zhu H."/>
        </authorList>
    </citation>
    <scope>NUCLEOTIDE SEQUENCE [LARGE SCALE GENOMIC DNA]</scope>
    <source>
        <strain evidence="11 12">9NM-10</strain>
    </source>
</reference>
<evidence type="ECO:0000256" key="7">
    <source>
        <dbReference type="ARBA" id="ARBA00024042"/>
    </source>
</evidence>
<dbReference type="GO" id="GO:0004460">
    <property type="term" value="F:L-lactate dehydrogenase (cytochrome) activity"/>
    <property type="evidence" value="ECO:0007669"/>
    <property type="project" value="UniProtKB-EC"/>
</dbReference>
<dbReference type="GO" id="GO:0004459">
    <property type="term" value="F:L-lactate dehydrogenase (NAD+) activity"/>
    <property type="evidence" value="ECO:0007669"/>
    <property type="project" value="TreeGrafter"/>
</dbReference>
<dbReference type="InterPro" id="IPR012133">
    <property type="entry name" value="Alpha-hydoxy_acid_DH_FMN"/>
</dbReference>
<feature type="binding site" evidence="9">
    <location>
        <begin position="332"/>
        <end position="333"/>
    </location>
    <ligand>
        <name>FMN</name>
        <dbReference type="ChEBI" id="CHEBI:58210"/>
    </ligand>
</feature>
<dbReference type="InterPro" id="IPR020920">
    <property type="entry name" value="LldD"/>
</dbReference>
<organism evidence="11 12">
    <name type="scientific">Sphingomonas spermidinifaciens</name>
    <dbReference type="NCBI Taxonomy" id="1141889"/>
    <lineage>
        <taxon>Bacteria</taxon>
        <taxon>Pseudomonadati</taxon>
        <taxon>Pseudomonadota</taxon>
        <taxon>Alphaproteobacteria</taxon>
        <taxon>Sphingomonadales</taxon>
        <taxon>Sphingomonadaceae</taxon>
        <taxon>Sphingomonas</taxon>
    </lineage>
</organism>
<protein>
    <submittedName>
        <fullName evidence="11">Alpha-hydroxy-acid oxidizing enzyme</fullName>
        <ecNumber evidence="11">1.1.2.3</ecNumber>
    </submittedName>
</protein>
<evidence type="ECO:0000256" key="9">
    <source>
        <dbReference type="PIRSR" id="PIRSR000138-2"/>
    </source>
</evidence>
<keyword evidence="3 9" id="KW-0285">Flavoprotein</keyword>
<dbReference type="Pfam" id="PF01070">
    <property type="entry name" value="FMN_dh"/>
    <property type="match status" value="1"/>
</dbReference>
<evidence type="ECO:0000259" key="10">
    <source>
        <dbReference type="PROSITE" id="PS51349"/>
    </source>
</evidence>
<dbReference type="InterPro" id="IPR013785">
    <property type="entry name" value="Aldolase_TIM"/>
</dbReference>
<dbReference type="RefSeq" id="WP_096344052.1">
    <property type="nucleotide sequence ID" value="NZ_NWMW01000002.1"/>
</dbReference>
<comment type="caution">
    <text evidence="11">The sequence shown here is derived from an EMBL/GenBank/DDBJ whole genome shotgun (WGS) entry which is preliminary data.</text>
</comment>
<feature type="binding site" evidence="9">
    <location>
        <position position="127"/>
    </location>
    <ligand>
        <name>FMN</name>
        <dbReference type="ChEBI" id="CHEBI:58210"/>
    </ligand>
</feature>
<dbReference type="CDD" id="cd02809">
    <property type="entry name" value="alpha_hydroxyacid_oxid_FMN"/>
    <property type="match status" value="1"/>
</dbReference>
<dbReference type="PROSITE" id="PS51349">
    <property type="entry name" value="FMN_HYDROXY_ACID_DH_2"/>
    <property type="match status" value="1"/>
</dbReference>
<dbReference type="PIRSF" id="PIRSF000138">
    <property type="entry name" value="Al-hdrx_acd_dh"/>
    <property type="match status" value="1"/>
</dbReference>
<dbReference type="GO" id="GO:0005886">
    <property type="term" value="C:plasma membrane"/>
    <property type="evidence" value="ECO:0007669"/>
    <property type="project" value="TreeGrafter"/>
</dbReference>
<dbReference type="SUPFAM" id="SSF51395">
    <property type="entry name" value="FMN-linked oxidoreductases"/>
    <property type="match status" value="1"/>
</dbReference>
<dbReference type="GO" id="GO:0010181">
    <property type="term" value="F:FMN binding"/>
    <property type="evidence" value="ECO:0007669"/>
    <property type="project" value="InterPro"/>
</dbReference>
<keyword evidence="12" id="KW-1185">Reference proteome</keyword>
<feature type="binding site" evidence="9">
    <location>
        <position position="276"/>
    </location>
    <ligand>
        <name>FMN</name>
        <dbReference type="ChEBI" id="CHEBI:58210"/>
    </ligand>
</feature>
<dbReference type="Proteomes" id="UP000218366">
    <property type="component" value="Unassembled WGS sequence"/>
</dbReference>
<sequence>MKAASPLDYRVLARRRLPHFLFEYMDGGSYGEVTLRRNVSDLEAIALRQRVLTDVSRVDLSTELLGRRIDLPVALAPIGLAGLNARRGEVQAVRAAEDAGIPFCLSTVSACPIGEVAAAATRPFWFQLYMIRDRGFMRDLMAEARAAGCSVLVFTVDMPMPGSRYRDYRSGLAGAPGVSGSARRLMQAALRPRWAWDVGLRGRPHQLGNVARVLGRNSGLEDFLGWMRDNFDAGVTWRDLDFIREGWDGPLVLKGILDREDAVAAADLGADGIVVSNHGGRQLDGVLSTAQALPPIAEAVGDRLTVLADGGVRSGLDVVRLLALGAKGVLLGRVWAYALAAAGEAGVAHMLRLIEAEMRVAMALTGCTRVDHVNSDVLSKAPRD</sequence>
<evidence type="ECO:0000313" key="11">
    <source>
        <dbReference type="EMBL" id="PCD02676.1"/>
    </source>
</evidence>
<evidence type="ECO:0000256" key="8">
    <source>
        <dbReference type="PIRSR" id="PIRSR000138-1"/>
    </source>
</evidence>
<dbReference type="InterPro" id="IPR037396">
    <property type="entry name" value="FMN_HAD"/>
</dbReference>
<dbReference type="NCBIfam" id="NF008398">
    <property type="entry name" value="PRK11197.1"/>
    <property type="match status" value="1"/>
</dbReference>
<feature type="binding site" evidence="9">
    <location>
        <position position="164"/>
    </location>
    <ligand>
        <name>glyoxylate</name>
        <dbReference type="ChEBI" id="CHEBI:36655"/>
    </ligand>
</feature>
<evidence type="ECO:0000256" key="3">
    <source>
        <dbReference type="ARBA" id="ARBA00022630"/>
    </source>
</evidence>